<keyword evidence="2" id="KW-0479">Metal-binding</keyword>
<evidence type="ECO:0000256" key="4">
    <source>
        <dbReference type="ARBA" id="ARBA00023014"/>
    </source>
</evidence>
<dbReference type="Gene3D" id="2.102.10.10">
    <property type="entry name" value="Rieske [2Fe-2S] iron-sulphur domain"/>
    <property type="match status" value="1"/>
</dbReference>
<reference evidence="9" key="1">
    <citation type="submission" date="2017-02" db="EMBL/GenBank/DDBJ databases">
        <authorList>
            <person name="Varghese N."/>
            <person name="Submissions S."/>
        </authorList>
    </citation>
    <scope>NUCLEOTIDE SEQUENCE [LARGE SCALE GENOMIC DNA]</scope>
    <source>
        <strain evidence="9">DSM 24091</strain>
    </source>
</reference>
<evidence type="ECO:0000256" key="3">
    <source>
        <dbReference type="ARBA" id="ARBA00023004"/>
    </source>
</evidence>
<evidence type="ECO:0000313" key="9">
    <source>
        <dbReference type="Proteomes" id="UP000190150"/>
    </source>
</evidence>
<accession>A0A1T5G0U6</accession>
<dbReference type="InterPro" id="IPR036922">
    <property type="entry name" value="Rieske_2Fe-2S_sf"/>
</dbReference>
<dbReference type="SUPFAM" id="SSF50022">
    <property type="entry name" value="ISP domain"/>
    <property type="match status" value="1"/>
</dbReference>
<dbReference type="Proteomes" id="UP000190150">
    <property type="component" value="Unassembled WGS sequence"/>
</dbReference>
<dbReference type="InterPro" id="IPR017941">
    <property type="entry name" value="Rieske_2Fe-2S"/>
</dbReference>
<gene>
    <name evidence="8" type="ORF">SAMN05660841_03679</name>
</gene>
<dbReference type="PROSITE" id="PS51296">
    <property type="entry name" value="RIESKE"/>
    <property type="match status" value="1"/>
</dbReference>
<dbReference type="EMBL" id="FUZF01000020">
    <property type="protein sequence ID" value="SKC02056.1"/>
    <property type="molecule type" value="Genomic_DNA"/>
</dbReference>
<dbReference type="OrthoDB" id="593800at2"/>
<dbReference type="RefSeq" id="WP_079645327.1">
    <property type="nucleotide sequence ID" value="NZ_FUZF01000020.1"/>
</dbReference>
<evidence type="ECO:0000313" key="8">
    <source>
        <dbReference type="EMBL" id="SKC02056.1"/>
    </source>
</evidence>
<keyword evidence="1" id="KW-0001">2Fe-2S</keyword>
<comment type="cofactor">
    <cofactor evidence="5">
        <name>[2Fe-2S] cluster</name>
        <dbReference type="ChEBI" id="CHEBI:190135"/>
    </cofactor>
</comment>
<dbReference type="PANTHER" id="PTHR21496:SF0">
    <property type="entry name" value="RIESKE DOMAIN-CONTAINING PROTEIN"/>
    <property type="match status" value="1"/>
</dbReference>
<dbReference type="Pfam" id="PF00355">
    <property type="entry name" value="Rieske"/>
    <property type="match status" value="1"/>
</dbReference>
<dbReference type="AlphaFoldDB" id="A0A1T5G0U6"/>
<keyword evidence="4" id="KW-0411">Iron-sulfur</keyword>
<proteinExistence type="inferred from homology"/>
<evidence type="ECO:0000256" key="6">
    <source>
        <dbReference type="ARBA" id="ARBA00038001"/>
    </source>
</evidence>
<evidence type="ECO:0000256" key="2">
    <source>
        <dbReference type="ARBA" id="ARBA00022723"/>
    </source>
</evidence>
<feature type="domain" description="Rieske" evidence="7">
    <location>
        <begin position="3"/>
        <end position="98"/>
    </location>
</feature>
<organism evidence="8 9">
    <name type="scientific">Sphingobacterium nematocida</name>
    <dbReference type="NCBI Taxonomy" id="1513896"/>
    <lineage>
        <taxon>Bacteria</taxon>
        <taxon>Pseudomonadati</taxon>
        <taxon>Bacteroidota</taxon>
        <taxon>Sphingobacteriia</taxon>
        <taxon>Sphingobacteriales</taxon>
        <taxon>Sphingobacteriaceae</taxon>
        <taxon>Sphingobacterium</taxon>
    </lineage>
</organism>
<dbReference type="CDD" id="cd03467">
    <property type="entry name" value="Rieske"/>
    <property type="match status" value="1"/>
</dbReference>
<dbReference type="STRING" id="1513896.SAMN05660841_03679"/>
<keyword evidence="3" id="KW-0408">Iron</keyword>
<protein>
    <submittedName>
        <fullName evidence="8">Rieske [2Fe-2S] domain-containing protein</fullName>
    </submittedName>
</protein>
<comment type="similarity">
    <text evidence="6">Belongs to the bacterial ring-hydroxylating dioxygenase ferredoxin component family.</text>
</comment>
<sequence length="112" mass="12745">MAWVEIPERYMIADGSIRQVSVPGLTFCLVFHEGSWVAFSKKCPHAGAPLEQGWCVAGFVVCAYHRQQFDLKTGKGIVGQGNYITIYPLQVIENKWYIDVKESFLKRLFSRS</sequence>
<evidence type="ECO:0000256" key="1">
    <source>
        <dbReference type="ARBA" id="ARBA00022714"/>
    </source>
</evidence>
<evidence type="ECO:0000259" key="7">
    <source>
        <dbReference type="PROSITE" id="PS51296"/>
    </source>
</evidence>
<dbReference type="GO" id="GO:0046872">
    <property type="term" value="F:metal ion binding"/>
    <property type="evidence" value="ECO:0007669"/>
    <property type="project" value="UniProtKB-KW"/>
</dbReference>
<dbReference type="PANTHER" id="PTHR21496">
    <property type="entry name" value="FERREDOXIN-RELATED"/>
    <property type="match status" value="1"/>
</dbReference>
<keyword evidence="9" id="KW-1185">Reference proteome</keyword>
<name>A0A1T5G0U6_9SPHI</name>
<evidence type="ECO:0000256" key="5">
    <source>
        <dbReference type="ARBA" id="ARBA00034078"/>
    </source>
</evidence>
<dbReference type="GO" id="GO:0051537">
    <property type="term" value="F:2 iron, 2 sulfur cluster binding"/>
    <property type="evidence" value="ECO:0007669"/>
    <property type="project" value="UniProtKB-KW"/>
</dbReference>